<protein>
    <recommendedName>
        <fullName evidence="5">ribonuclease H</fullName>
        <ecNumber evidence="5">3.1.26.4</ecNumber>
    </recommendedName>
</protein>
<dbReference type="PANTHER" id="PTHR10642:SF26">
    <property type="entry name" value="RIBONUCLEASE H1"/>
    <property type="match status" value="1"/>
</dbReference>
<comment type="similarity">
    <text evidence="3">Belongs to the RNase H family.</text>
</comment>
<dbReference type="SUPFAM" id="SSF53098">
    <property type="entry name" value="Ribonuclease H-like"/>
    <property type="match status" value="1"/>
</dbReference>
<evidence type="ECO:0000256" key="2">
    <source>
        <dbReference type="ARBA" id="ARBA00001946"/>
    </source>
</evidence>
<keyword evidence="9" id="KW-0378">Hydrolase</keyword>
<organism evidence="12 13">
    <name type="scientific">Plantimonas leprariae</name>
    <dbReference type="NCBI Taxonomy" id="2615207"/>
    <lineage>
        <taxon>Bacteria</taxon>
        <taxon>Pseudomonadati</taxon>
        <taxon>Pseudomonadota</taxon>
        <taxon>Alphaproteobacteria</taxon>
        <taxon>Hyphomicrobiales</taxon>
        <taxon>Aurantimonadaceae</taxon>
        <taxon>Plantimonas</taxon>
    </lineage>
</organism>
<dbReference type="CDD" id="cd09278">
    <property type="entry name" value="RNase_HI_prokaryote_like"/>
    <property type="match status" value="1"/>
</dbReference>
<dbReference type="InterPro" id="IPR022892">
    <property type="entry name" value="RNaseHI"/>
</dbReference>
<evidence type="ECO:0000259" key="11">
    <source>
        <dbReference type="PROSITE" id="PS50879"/>
    </source>
</evidence>
<comment type="catalytic activity">
    <reaction evidence="1">
        <text>Endonucleolytic cleavage to 5'-phosphomonoester.</text>
        <dbReference type="EC" id="3.1.26.4"/>
    </reaction>
</comment>
<dbReference type="GO" id="GO:0046872">
    <property type="term" value="F:metal ion binding"/>
    <property type="evidence" value="ECO:0007669"/>
    <property type="project" value="UniProtKB-KW"/>
</dbReference>
<dbReference type="GO" id="GO:0003676">
    <property type="term" value="F:nucleic acid binding"/>
    <property type="evidence" value="ECO:0007669"/>
    <property type="project" value="InterPro"/>
</dbReference>
<evidence type="ECO:0000256" key="4">
    <source>
        <dbReference type="ARBA" id="ARBA00011245"/>
    </source>
</evidence>
<comment type="caution">
    <text evidence="12">The sequence shown here is derived from an EMBL/GenBank/DDBJ whole genome shotgun (WGS) entry which is preliminary data.</text>
</comment>
<dbReference type="GO" id="GO:0043137">
    <property type="term" value="P:DNA replication, removal of RNA primer"/>
    <property type="evidence" value="ECO:0007669"/>
    <property type="project" value="TreeGrafter"/>
</dbReference>
<evidence type="ECO:0000256" key="1">
    <source>
        <dbReference type="ARBA" id="ARBA00000077"/>
    </source>
</evidence>
<keyword evidence="7" id="KW-0479">Metal-binding</keyword>
<dbReference type="GO" id="GO:0004523">
    <property type="term" value="F:RNA-DNA hybrid ribonuclease activity"/>
    <property type="evidence" value="ECO:0007669"/>
    <property type="project" value="UniProtKB-EC"/>
</dbReference>
<dbReference type="Gene3D" id="3.30.420.10">
    <property type="entry name" value="Ribonuclease H-like superfamily/Ribonuclease H"/>
    <property type="match status" value="1"/>
</dbReference>
<dbReference type="PROSITE" id="PS50879">
    <property type="entry name" value="RNASE_H_1"/>
    <property type="match status" value="1"/>
</dbReference>
<evidence type="ECO:0000256" key="9">
    <source>
        <dbReference type="ARBA" id="ARBA00022801"/>
    </source>
</evidence>
<sequence length="157" mass="16652">MPRDAMEIFTDGSCEPNPGPGGWGFAVYRGGAEVHCAHGGEAATTNNRMELTAVIGALRWLAPAAPAIVWSDSQYVVRACLEWRHGWRKASWTRGGGALANADLRQALDDLLQAGSANIRWTRGHAGTPGNERADELAAVGRQAAVRRNGPLPPADG</sequence>
<gene>
    <name evidence="12" type="ORF">F6X38_16940</name>
</gene>
<accession>A0A7V7TVP0</accession>
<dbReference type="InterPro" id="IPR012337">
    <property type="entry name" value="RNaseH-like_sf"/>
</dbReference>
<evidence type="ECO:0000256" key="3">
    <source>
        <dbReference type="ARBA" id="ARBA00005300"/>
    </source>
</evidence>
<keyword evidence="10" id="KW-0460">Magnesium</keyword>
<dbReference type="Pfam" id="PF00075">
    <property type="entry name" value="RNase_H"/>
    <property type="match status" value="1"/>
</dbReference>
<evidence type="ECO:0000256" key="10">
    <source>
        <dbReference type="ARBA" id="ARBA00022842"/>
    </source>
</evidence>
<name>A0A7V7TVP0_9HYPH</name>
<keyword evidence="13" id="KW-1185">Reference proteome</keyword>
<evidence type="ECO:0000256" key="7">
    <source>
        <dbReference type="ARBA" id="ARBA00022723"/>
    </source>
</evidence>
<dbReference type="PANTHER" id="PTHR10642">
    <property type="entry name" value="RIBONUCLEASE H1"/>
    <property type="match status" value="1"/>
</dbReference>
<reference evidence="12 13" key="1">
    <citation type="submission" date="2019-09" db="EMBL/GenBank/DDBJ databases">
        <title>YIM 132180 draft genome.</title>
        <authorList>
            <person name="Zhang K."/>
        </authorList>
    </citation>
    <scope>NUCLEOTIDE SEQUENCE [LARGE SCALE GENOMIC DNA]</scope>
    <source>
        <strain evidence="12 13">YIM 132180</strain>
    </source>
</reference>
<keyword evidence="8" id="KW-0255">Endonuclease</keyword>
<evidence type="ECO:0000313" key="12">
    <source>
        <dbReference type="EMBL" id="KAB0678131.1"/>
    </source>
</evidence>
<dbReference type="Proteomes" id="UP000432089">
    <property type="component" value="Unassembled WGS sequence"/>
</dbReference>
<dbReference type="InterPro" id="IPR050092">
    <property type="entry name" value="RNase_H"/>
</dbReference>
<feature type="domain" description="RNase H type-1" evidence="11">
    <location>
        <begin position="2"/>
        <end position="143"/>
    </location>
</feature>
<dbReference type="InterPro" id="IPR002156">
    <property type="entry name" value="RNaseH_domain"/>
</dbReference>
<dbReference type="AlphaFoldDB" id="A0A7V7TVP0"/>
<dbReference type="InterPro" id="IPR036397">
    <property type="entry name" value="RNaseH_sf"/>
</dbReference>
<keyword evidence="6" id="KW-0540">Nuclease</keyword>
<evidence type="ECO:0000313" key="13">
    <source>
        <dbReference type="Proteomes" id="UP000432089"/>
    </source>
</evidence>
<proteinExistence type="inferred from homology"/>
<evidence type="ECO:0000256" key="8">
    <source>
        <dbReference type="ARBA" id="ARBA00022759"/>
    </source>
</evidence>
<evidence type="ECO:0000256" key="6">
    <source>
        <dbReference type="ARBA" id="ARBA00022722"/>
    </source>
</evidence>
<dbReference type="EMBL" id="VZDO01000014">
    <property type="protein sequence ID" value="KAB0678131.1"/>
    <property type="molecule type" value="Genomic_DNA"/>
</dbReference>
<comment type="cofactor">
    <cofactor evidence="2">
        <name>Mg(2+)</name>
        <dbReference type="ChEBI" id="CHEBI:18420"/>
    </cofactor>
</comment>
<evidence type="ECO:0000256" key="5">
    <source>
        <dbReference type="ARBA" id="ARBA00012180"/>
    </source>
</evidence>
<comment type="subunit">
    <text evidence="4">Monomer.</text>
</comment>
<dbReference type="EC" id="3.1.26.4" evidence="5"/>